<protein>
    <recommendedName>
        <fullName evidence="3">DUF1573 domain-containing protein</fullName>
    </recommendedName>
</protein>
<evidence type="ECO:0000313" key="2">
    <source>
        <dbReference type="Proteomes" id="UP000027661"/>
    </source>
</evidence>
<dbReference type="AlphaFoldDB" id="A0A069SSC8"/>
<gene>
    <name evidence="1" type="ORF">M099_1706</name>
</gene>
<evidence type="ECO:0000313" key="1">
    <source>
        <dbReference type="EMBL" id="KDS54608.1"/>
    </source>
</evidence>
<dbReference type="PROSITE" id="PS51257">
    <property type="entry name" value="PROKAR_LIPOPROTEIN"/>
    <property type="match status" value="1"/>
</dbReference>
<name>A0A069SSC8_PHOVU</name>
<accession>A0A069SSC8</accession>
<dbReference type="Gene3D" id="2.60.40.10">
    <property type="entry name" value="Immunoglobulins"/>
    <property type="match status" value="1"/>
</dbReference>
<dbReference type="InterPro" id="IPR013783">
    <property type="entry name" value="Ig-like_fold"/>
</dbReference>
<organism evidence="1 2">
    <name type="scientific">Phocaeicola vulgatus str. 3975 RP4</name>
    <dbReference type="NCBI Taxonomy" id="1339352"/>
    <lineage>
        <taxon>Bacteria</taxon>
        <taxon>Pseudomonadati</taxon>
        <taxon>Bacteroidota</taxon>
        <taxon>Bacteroidia</taxon>
        <taxon>Bacteroidales</taxon>
        <taxon>Bacteroidaceae</taxon>
        <taxon>Phocaeicola</taxon>
    </lineage>
</organism>
<dbReference type="Proteomes" id="UP000027661">
    <property type="component" value="Unassembled WGS sequence"/>
</dbReference>
<dbReference type="InterPro" id="IPR011467">
    <property type="entry name" value="DUF1573"/>
</dbReference>
<dbReference type="EMBL" id="JNHM01000020">
    <property type="protein sequence ID" value="KDS54608.1"/>
    <property type="molecule type" value="Genomic_DNA"/>
</dbReference>
<dbReference type="RefSeq" id="WP_005842974.1">
    <property type="nucleotide sequence ID" value="NZ_JNHM01000020.1"/>
</dbReference>
<dbReference type="PANTHER" id="PTHR37833:SF1">
    <property type="entry name" value="SIGNAL PEPTIDE PROTEIN"/>
    <property type="match status" value="1"/>
</dbReference>
<proteinExistence type="predicted"/>
<dbReference type="DNASU" id="5301038"/>
<dbReference type="PATRIC" id="fig|1339352.3.peg.1656"/>
<dbReference type="Pfam" id="PF07610">
    <property type="entry name" value="DUF1573"/>
    <property type="match status" value="1"/>
</dbReference>
<evidence type="ECO:0008006" key="3">
    <source>
        <dbReference type="Google" id="ProtNLM"/>
    </source>
</evidence>
<dbReference type="GeneID" id="5301038"/>
<sequence>MRYLCLLLCVFALFSSCKESEKDKIARLVEEWEGKEILFPAHSFFTIQGKDTVDFSLADADYKVVTYIDSVGCTSCKLQLLRWKLFMQEVDSTLNRPVPFVFYFHPKDMKELRYITRRDAFVYPVCFDEKDDFNRLNHFPDEMTFQTFLLDKDNRVAAIGNPVHNPKVKELYLKVLTGGEVVKAETPITKVSLDVTSIDFGSFPQSEKQERKFTLTNTGQHVLVIYDVITSCGCTKVNYNKEGVRPGEKAELTVIYEAEKAEHFSKTVTIYCNADNSPLRLKVTGNAE</sequence>
<dbReference type="Gene3D" id="3.40.30.10">
    <property type="entry name" value="Glutaredoxin"/>
    <property type="match status" value="1"/>
</dbReference>
<reference evidence="1 2" key="1">
    <citation type="submission" date="2014-04" db="EMBL/GenBank/DDBJ databases">
        <authorList>
            <person name="Sears C."/>
            <person name="Carroll K."/>
            <person name="Sack B.R."/>
            <person name="Qadri F."/>
            <person name="Myers L.L."/>
            <person name="Chung G.-T."/>
            <person name="Escheverria P."/>
            <person name="Fraser C.M."/>
            <person name="Sadzewicz L."/>
            <person name="Shefchek K.A."/>
            <person name="Tallon L."/>
            <person name="Das S.P."/>
            <person name="Daugherty S."/>
            <person name="Mongodin E.F."/>
        </authorList>
    </citation>
    <scope>NUCLEOTIDE SEQUENCE [LARGE SCALE GENOMIC DNA]</scope>
    <source>
        <strain evidence="1 2">3975 RP4</strain>
    </source>
</reference>
<dbReference type="PANTHER" id="PTHR37833">
    <property type="entry name" value="LIPOPROTEIN-RELATED"/>
    <property type="match status" value="1"/>
</dbReference>
<comment type="caution">
    <text evidence="1">The sequence shown here is derived from an EMBL/GenBank/DDBJ whole genome shotgun (WGS) entry which is preliminary data.</text>
</comment>